<evidence type="ECO:0000313" key="2">
    <source>
        <dbReference type="EMBL" id="MFH6985571.1"/>
    </source>
</evidence>
<organism evidence="2 3">
    <name type="scientific">Marinoscillum luteum</name>
    <dbReference type="NCBI Taxonomy" id="861051"/>
    <lineage>
        <taxon>Bacteria</taxon>
        <taxon>Pseudomonadati</taxon>
        <taxon>Bacteroidota</taxon>
        <taxon>Cytophagia</taxon>
        <taxon>Cytophagales</taxon>
        <taxon>Reichenbachiellaceae</taxon>
        <taxon>Marinoscillum</taxon>
    </lineage>
</organism>
<feature type="transmembrane region" description="Helical" evidence="1">
    <location>
        <begin position="84"/>
        <end position="102"/>
    </location>
</feature>
<dbReference type="RefSeq" id="WP_395418995.1">
    <property type="nucleotide sequence ID" value="NZ_JBIPKE010000020.1"/>
</dbReference>
<keyword evidence="3" id="KW-1185">Reference proteome</keyword>
<evidence type="ECO:0000256" key="1">
    <source>
        <dbReference type="SAM" id="Phobius"/>
    </source>
</evidence>
<feature type="transmembrane region" description="Helical" evidence="1">
    <location>
        <begin position="122"/>
        <end position="143"/>
    </location>
</feature>
<sequence>MSTTVKHPVTVASVFLWIGFVCAISFMEAWLKFQAEGVTLVIGLSIGRLVFDALNKIEWVFALSVIISIFWSKDQLFQKINTPYFIVLILLISQTFRLLPALDIRAQMLIDGKEVGASNTHFYYVGMEVVKVVCLFIFGIKLFKSTP</sequence>
<keyword evidence="1" id="KW-1133">Transmembrane helix</keyword>
<evidence type="ECO:0000313" key="3">
    <source>
        <dbReference type="Proteomes" id="UP001610063"/>
    </source>
</evidence>
<dbReference type="EMBL" id="JBIPKE010000020">
    <property type="protein sequence ID" value="MFH6985571.1"/>
    <property type="molecule type" value="Genomic_DNA"/>
</dbReference>
<accession>A0ABW7NDA7</accession>
<name>A0ABW7NDA7_9BACT</name>
<proteinExistence type="predicted"/>
<feature type="transmembrane region" description="Helical" evidence="1">
    <location>
        <begin position="53"/>
        <end position="72"/>
    </location>
</feature>
<feature type="transmembrane region" description="Helical" evidence="1">
    <location>
        <begin position="12"/>
        <end position="33"/>
    </location>
</feature>
<comment type="caution">
    <text evidence="2">The sequence shown here is derived from an EMBL/GenBank/DDBJ whole genome shotgun (WGS) entry which is preliminary data.</text>
</comment>
<dbReference type="Proteomes" id="UP001610063">
    <property type="component" value="Unassembled WGS sequence"/>
</dbReference>
<keyword evidence="1" id="KW-0472">Membrane</keyword>
<protein>
    <recommendedName>
        <fullName evidence="4">DUF4149 domain-containing protein</fullName>
    </recommendedName>
</protein>
<evidence type="ECO:0008006" key="4">
    <source>
        <dbReference type="Google" id="ProtNLM"/>
    </source>
</evidence>
<gene>
    <name evidence="2" type="ORF">ACHKAR_19115</name>
</gene>
<keyword evidence="1" id="KW-0812">Transmembrane</keyword>
<reference evidence="2 3" key="1">
    <citation type="journal article" date="2013" name="Int. J. Syst. Evol. Microbiol.">
        <title>Marinoscillum luteum sp. nov., isolated from marine sediment.</title>
        <authorList>
            <person name="Cha I.T."/>
            <person name="Park S.J."/>
            <person name="Kim S.J."/>
            <person name="Kim J.G."/>
            <person name="Jung M.Y."/>
            <person name="Shin K.S."/>
            <person name="Kwon K.K."/>
            <person name="Yang S.H."/>
            <person name="Seo Y.S."/>
            <person name="Rhee S.K."/>
        </authorList>
    </citation>
    <scope>NUCLEOTIDE SEQUENCE [LARGE SCALE GENOMIC DNA]</scope>
    <source>
        <strain evidence="2 3">KCTC 23939</strain>
    </source>
</reference>